<feature type="transmembrane region" description="Helical" evidence="1">
    <location>
        <begin position="274"/>
        <end position="291"/>
    </location>
</feature>
<feature type="transmembrane region" description="Helical" evidence="1">
    <location>
        <begin position="161"/>
        <end position="187"/>
    </location>
</feature>
<dbReference type="InterPro" id="IPR049458">
    <property type="entry name" value="EpsG-like"/>
</dbReference>
<feature type="transmembrane region" description="Helical" evidence="1">
    <location>
        <begin position="323"/>
        <end position="342"/>
    </location>
</feature>
<gene>
    <name evidence="2" type="ORF">PML80_06730</name>
</gene>
<feature type="transmembrane region" description="Helical" evidence="1">
    <location>
        <begin position="28"/>
        <end position="50"/>
    </location>
</feature>
<keyword evidence="1" id="KW-0472">Membrane</keyword>
<keyword evidence="1" id="KW-0812">Transmembrane</keyword>
<keyword evidence="1" id="KW-1133">Transmembrane helix</keyword>
<proteinExistence type="predicted"/>
<feature type="transmembrane region" description="Helical" evidence="1">
    <location>
        <begin position="235"/>
        <end position="258"/>
    </location>
</feature>
<reference evidence="2" key="1">
    <citation type="submission" date="2023-01" db="EMBL/GenBank/DDBJ databases">
        <title>Oxazolidinone resistance genes in florfenicol resistant enterococci from beef cattle and veal calves at slaughter.</title>
        <authorList>
            <person name="Biggel M."/>
        </authorList>
    </citation>
    <scope>NUCLEOTIDE SEQUENCE</scope>
    <source>
        <strain evidence="2">K79-1</strain>
    </source>
</reference>
<accession>A0AAE9XQ09</accession>
<dbReference type="Proteomes" id="UP001179483">
    <property type="component" value="Chromosome"/>
</dbReference>
<evidence type="ECO:0000256" key="1">
    <source>
        <dbReference type="SAM" id="Phobius"/>
    </source>
</evidence>
<evidence type="ECO:0000313" key="2">
    <source>
        <dbReference type="EMBL" id="WCG37218.1"/>
    </source>
</evidence>
<feature type="transmembrane region" description="Helical" evidence="1">
    <location>
        <begin position="94"/>
        <end position="114"/>
    </location>
</feature>
<dbReference type="Pfam" id="PF14897">
    <property type="entry name" value="EpsG"/>
    <property type="match status" value="1"/>
</dbReference>
<organism evidence="2 3">
    <name type="scientific">Aerococcus urinaeequi</name>
    <dbReference type="NCBI Taxonomy" id="51665"/>
    <lineage>
        <taxon>Bacteria</taxon>
        <taxon>Bacillati</taxon>
        <taxon>Bacillota</taxon>
        <taxon>Bacilli</taxon>
        <taxon>Lactobacillales</taxon>
        <taxon>Aerococcaceae</taxon>
        <taxon>Aerococcus</taxon>
    </lineage>
</organism>
<sequence length="356" mass="42496">MSVYLITLVLSLITSTFSYYYKDKQKIISIFFLVLTLLILGLISGLRWGVFGDYFNYANNYIIYKNSFWESLITFNEPGIRFIAYISQYIYDDYATMFLICSLLTISLFIIPLYKHSDYFFISILLYIFIGAWHGSFNGVRQYIASAIIFFGHRLIYEKKFWKYLIVVIVASLFHSSAMIMILLYFVPKSKLNFIQIIIFLLLIIITLSSYNYIFEFIEIFFNRYRSYNFTITEYVTNDVSIARIAVMLTPVLVYLGITPKKFLDTRNHNENPFYINLLFVNAAVYLMTANSSYLARFGIYTTIFLTIGIPKLFLQIKRKYRYLYYYFTIILFFFYWIYDILGTPDLLKFKWIFER</sequence>
<dbReference type="AlphaFoldDB" id="A0AAE9XQ09"/>
<dbReference type="RefSeq" id="WP_271735498.1">
    <property type="nucleotide sequence ID" value="NZ_CP116590.1"/>
</dbReference>
<feature type="transmembrane region" description="Helical" evidence="1">
    <location>
        <begin position="193"/>
        <end position="214"/>
    </location>
</feature>
<feature type="transmembrane region" description="Helical" evidence="1">
    <location>
        <begin position="120"/>
        <end position="140"/>
    </location>
</feature>
<dbReference type="EMBL" id="CP116590">
    <property type="protein sequence ID" value="WCG37218.1"/>
    <property type="molecule type" value="Genomic_DNA"/>
</dbReference>
<name>A0AAE9XQ09_9LACT</name>
<protein>
    <submittedName>
        <fullName evidence="2">EpsG family protein</fullName>
    </submittedName>
</protein>
<evidence type="ECO:0000313" key="3">
    <source>
        <dbReference type="Proteomes" id="UP001179483"/>
    </source>
</evidence>